<sequence>MSDNEPQQCSSTGQSSNQKRGIFDVINEFSNVEIDINRYRYDKAYQDTIQQIGRYIRDQSDEENFNGAISKRTELIIRKVEPLFKEKFRQLEELVQQWKDFRKPIKEQLEKYKHALDRNCKVSSSVRLAASSMDVAGSVGGLLIEPGSEWAKYAFTAASLCGFCGSFATFLDVKYSKKMLDEICEGRIEDCKLLKEVVQWFKKNSELDTVAEELFPHGIDTKVILKIHEASKEMEEYLKIFMAVLLSNASINKEFPKDEDFLYSLSRFSNSDAARFWLHRLLF</sequence>
<evidence type="ECO:0000313" key="1">
    <source>
        <dbReference type="EMBL" id="ADV40209.1"/>
    </source>
</evidence>
<feature type="non-terminal residue" evidence="1">
    <location>
        <position position="283"/>
    </location>
</feature>
<name>E7D1G5_LATHE</name>
<dbReference type="AlphaFoldDB" id="E7D1G5"/>
<proteinExistence type="evidence at transcript level"/>
<dbReference type="EMBL" id="HQ005913">
    <property type="protein sequence ID" value="ADV40209.1"/>
    <property type="molecule type" value="mRNA"/>
</dbReference>
<reference evidence="1" key="1">
    <citation type="submission" date="2010-07" db="EMBL/GenBank/DDBJ databases">
        <title>Identification of Proteins Involved in Black Widow Spider Wrapping Silk Fibers.</title>
        <authorList>
            <person name="Nguyen A."/>
            <person name="Verduzco A."/>
            <person name="Vierra C."/>
        </authorList>
    </citation>
    <scope>NUCLEOTIDE SEQUENCE</scope>
</reference>
<accession>E7D1G5</accession>
<organism evidence="1">
    <name type="scientific">Latrodectus hesperus</name>
    <name type="common">Western black widow spider</name>
    <dbReference type="NCBI Taxonomy" id="256737"/>
    <lineage>
        <taxon>Eukaryota</taxon>
        <taxon>Metazoa</taxon>
        <taxon>Ecdysozoa</taxon>
        <taxon>Arthropoda</taxon>
        <taxon>Chelicerata</taxon>
        <taxon>Arachnida</taxon>
        <taxon>Araneae</taxon>
        <taxon>Araneomorphae</taxon>
        <taxon>Entelegynae</taxon>
        <taxon>Araneoidea</taxon>
        <taxon>Theridiidae</taxon>
        <taxon>Latrodectus</taxon>
    </lineage>
</organism>
<protein>
    <submittedName>
        <fullName evidence="1">Uncharacterized protein</fullName>
    </submittedName>
</protein>